<evidence type="ECO:0000256" key="4">
    <source>
        <dbReference type="ARBA" id="ARBA00022729"/>
    </source>
</evidence>
<dbReference type="AlphaFoldDB" id="A0A8C4QYM3"/>
<dbReference type="GO" id="GO:0016525">
    <property type="term" value="P:negative regulation of angiogenesis"/>
    <property type="evidence" value="ECO:0007669"/>
    <property type="project" value="InterPro"/>
</dbReference>
<keyword evidence="5" id="KW-1015">Disulfide bond</keyword>
<evidence type="ECO:0000313" key="7">
    <source>
        <dbReference type="Ensembl" id="ENSEBUP00000022586.1"/>
    </source>
</evidence>
<dbReference type="Proteomes" id="UP000694388">
    <property type="component" value="Unplaced"/>
</dbReference>
<keyword evidence="3" id="KW-0597">Phosphoprotein</keyword>
<dbReference type="InterPro" id="IPR051867">
    <property type="entry name" value="Angio_Inhib/Adhesion_GPCR"/>
</dbReference>
<keyword evidence="8" id="KW-1185">Reference proteome</keyword>
<dbReference type="GO" id="GO:0016020">
    <property type="term" value="C:membrane"/>
    <property type="evidence" value="ECO:0007669"/>
    <property type="project" value="InterPro"/>
</dbReference>
<dbReference type="GO" id="GO:0004930">
    <property type="term" value="F:G protein-coupled receptor activity"/>
    <property type="evidence" value="ECO:0007669"/>
    <property type="project" value="InterPro"/>
</dbReference>
<dbReference type="InterPro" id="IPR001879">
    <property type="entry name" value="GPCR_2_extracellular_dom"/>
</dbReference>
<dbReference type="InterPro" id="IPR036445">
    <property type="entry name" value="GPCR_2_extracell_dom_sf"/>
</dbReference>
<dbReference type="InterPro" id="IPR000884">
    <property type="entry name" value="TSP1_rpt"/>
</dbReference>
<reference evidence="7" key="2">
    <citation type="submission" date="2025-09" db="UniProtKB">
        <authorList>
            <consortium name="Ensembl"/>
        </authorList>
    </citation>
    <scope>IDENTIFICATION</scope>
</reference>
<dbReference type="PANTHER" id="PTHR10239">
    <property type="entry name" value="ISTHMIN-2"/>
    <property type="match status" value="1"/>
</dbReference>
<evidence type="ECO:0000256" key="3">
    <source>
        <dbReference type="ARBA" id="ARBA00022553"/>
    </source>
</evidence>
<proteinExistence type="predicted"/>
<dbReference type="InterPro" id="IPR036383">
    <property type="entry name" value="TSP1_rpt_sf"/>
</dbReference>
<dbReference type="SUPFAM" id="SSF82895">
    <property type="entry name" value="TSP-1 type 1 repeat"/>
    <property type="match status" value="1"/>
</dbReference>
<dbReference type="SMART" id="SM00209">
    <property type="entry name" value="TSP1"/>
    <property type="match status" value="1"/>
</dbReference>
<accession>A0A8C4QYM3</accession>
<dbReference type="PANTHER" id="PTHR10239:SF32">
    <property type="entry name" value="ADHESION G PROTEIN-COUPLED RECEPTOR B2"/>
    <property type="match status" value="1"/>
</dbReference>
<protein>
    <recommendedName>
        <fullName evidence="6">G-protein coupled receptors family 2 profile 1 domain-containing protein</fullName>
    </recommendedName>
</protein>
<dbReference type="Gene3D" id="2.20.100.10">
    <property type="entry name" value="Thrombospondin type-1 (TSP1) repeat"/>
    <property type="match status" value="1"/>
</dbReference>
<dbReference type="PROSITE" id="PS50092">
    <property type="entry name" value="TSP1"/>
    <property type="match status" value="1"/>
</dbReference>
<organism evidence="7 8">
    <name type="scientific">Eptatretus burgeri</name>
    <name type="common">Inshore hagfish</name>
    <dbReference type="NCBI Taxonomy" id="7764"/>
    <lineage>
        <taxon>Eukaryota</taxon>
        <taxon>Metazoa</taxon>
        <taxon>Chordata</taxon>
        <taxon>Craniata</taxon>
        <taxon>Vertebrata</taxon>
        <taxon>Cyclostomata</taxon>
        <taxon>Myxini</taxon>
        <taxon>Myxiniformes</taxon>
        <taxon>Myxinidae</taxon>
        <taxon>Eptatretinae</taxon>
        <taxon>Eptatretus</taxon>
    </lineage>
</organism>
<evidence type="ECO:0000256" key="2">
    <source>
        <dbReference type="ARBA" id="ARBA00022525"/>
    </source>
</evidence>
<comment type="subcellular location">
    <subcellularLocation>
        <location evidence="1">Secreted</location>
    </subcellularLocation>
</comment>
<keyword evidence="2" id="KW-0964">Secreted</keyword>
<dbReference type="Pfam" id="PF00090">
    <property type="entry name" value="TSP_1"/>
    <property type="match status" value="1"/>
</dbReference>
<keyword evidence="4" id="KW-0732">Signal</keyword>
<dbReference type="Ensembl" id="ENSEBUT00000023162.1">
    <property type="protein sequence ID" value="ENSEBUP00000022586.1"/>
    <property type="gene ID" value="ENSEBUG00000013863.1"/>
</dbReference>
<dbReference type="PRINTS" id="PR01694">
    <property type="entry name" value="BAIPRECURSOR"/>
</dbReference>
<dbReference type="GeneTree" id="ENSGT00940000155081"/>
<dbReference type="InterPro" id="IPR032471">
    <property type="entry name" value="AGRL2-4_GAIN_subdom_A"/>
</dbReference>
<name>A0A8C4QYM3_EPTBU</name>
<evidence type="ECO:0000256" key="1">
    <source>
        <dbReference type="ARBA" id="ARBA00004613"/>
    </source>
</evidence>
<evidence type="ECO:0000313" key="8">
    <source>
        <dbReference type="Proteomes" id="UP000694388"/>
    </source>
</evidence>
<reference evidence="7" key="1">
    <citation type="submission" date="2025-08" db="UniProtKB">
        <authorList>
            <consortium name="Ensembl"/>
        </authorList>
    </citation>
    <scope>IDENTIFICATION</scope>
</reference>
<dbReference type="GO" id="GO:0005576">
    <property type="term" value="C:extracellular region"/>
    <property type="evidence" value="ECO:0007669"/>
    <property type="project" value="UniProtKB-SubCell"/>
</dbReference>
<evidence type="ECO:0000256" key="5">
    <source>
        <dbReference type="ARBA" id="ARBA00023157"/>
    </source>
</evidence>
<feature type="domain" description="G-protein coupled receptors family 2 profile 1" evidence="6">
    <location>
        <begin position="82"/>
        <end position="161"/>
    </location>
</feature>
<dbReference type="PROSITE" id="PS50227">
    <property type="entry name" value="G_PROTEIN_RECEP_F2_3"/>
    <property type="match status" value="1"/>
</dbReference>
<dbReference type="Pfam" id="PF16489">
    <property type="entry name" value="GAIN"/>
    <property type="match status" value="1"/>
</dbReference>
<evidence type="ECO:0000259" key="6">
    <source>
        <dbReference type="PROSITE" id="PS50227"/>
    </source>
</evidence>
<dbReference type="Gene3D" id="4.10.1240.10">
    <property type="entry name" value="GPCR, family 2, extracellular hormone receptor domain"/>
    <property type="match status" value="1"/>
</dbReference>
<dbReference type="Gene3D" id="1.25.40.610">
    <property type="match status" value="1"/>
</dbReference>
<sequence>LGPLLEVHIESGYTAHHTHSTRAFEILEEKNQDLGNSIEEYHPSGSLGWKTWGAWLDCSKLCDGGKKTRHRVCLEAKGISGTCHGPFQETRNCNEQKCPEPHEVCAEENYWVDWSRTLAGQSTVSRCPTNATGFIARRCLMDESGNTAWEDPSFAYCISNEYRKLQVDILEHLSKGHRILAGEGMSRVTTDLLDLSLKRQVYSGDLLASVEILSNITQTFIRASYNPSSEDIQNDTKLDRECAVGLLENDIETQDAPYTVTPLCTILRFILQSPLVAQ</sequence>
<dbReference type="SMART" id="SM00008">
    <property type="entry name" value="HormR"/>
    <property type="match status" value="1"/>
</dbReference>
<dbReference type="InterPro" id="IPR008077">
    <property type="entry name" value="GPCR_2_brain_angio_inhib"/>
</dbReference>